<dbReference type="HOGENOM" id="CLU_000288_138_6_1"/>
<name>A0A0C9YV68_9AGAM</name>
<sequence length="201" mass="22320">MPPPHLNAEERSSAISEGLPSFEVLSLRDVPGSPTVRSVQLRTPDPNILGDVHDIHSPARVPLVRFFGRLLALPCIPYQVTAIQQKGADPSTPNYTYNIQTSGLTPLEIVLPVNLEDVTRSQDVLYLVRPWHSKLFGPFAALDAVTDEQLVSALWTPFNALLLSQLRYNEYKRIASSTLITAHPMDRASVLNSEIRVFNIV</sequence>
<dbReference type="OrthoDB" id="2674085at2759"/>
<reference evidence="1 2" key="1">
    <citation type="submission" date="2014-04" db="EMBL/GenBank/DDBJ databases">
        <authorList>
            <consortium name="DOE Joint Genome Institute"/>
            <person name="Kuo A."/>
            <person name="Kohler A."/>
            <person name="Costa M.D."/>
            <person name="Nagy L.G."/>
            <person name="Floudas D."/>
            <person name="Copeland A."/>
            <person name="Barry K.W."/>
            <person name="Cichocki N."/>
            <person name="Veneault-Fourrey C."/>
            <person name="LaButti K."/>
            <person name="Lindquist E.A."/>
            <person name="Lipzen A."/>
            <person name="Lundell T."/>
            <person name="Morin E."/>
            <person name="Murat C."/>
            <person name="Sun H."/>
            <person name="Tunlid A."/>
            <person name="Henrissat B."/>
            <person name="Grigoriev I.V."/>
            <person name="Hibbett D.S."/>
            <person name="Martin F."/>
            <person name="Nordberg H.P."/>
            <person name="Cantor M.N."/>
            <person name="Hua S.X."/>
        </authorList>
    </citation>
    <scope>NUCLEOTIDE SEQUENCE [LARGE SCALE GENOMIC DNA]</scope>
    <source>
        <strain evidence="1 2">441</strain>
    </source>
</reference>
<protein>
    <submittedName>
        <fullName evidence="1">Uncharacterized protein</fullName>
    </submittedName>
</protein>
<dbReference type="EMBL" id="KN834156">
    <property type="protein sequence ID" value="KIK11798.1"/>
    <property type="molecule type" value="Genomic_DNA"/>
</dbReference>
<keyword evidence="2" id="KW-1185">Reference proteome</keyword>
<proteinExistence type="predicted"/>
<accession>A0A0C9YV68</accession>
<reference evidence="2" key="2">
    <citation type="submission" date="2015-01" db="EMBL/GenBank/DDBJ databases">
        <title>Evolutionary Origins and Diversification of the Mycorrhizal Mutualists.</title>
        <authorList>
            <consortium name="DOE Joint Genome Institute"/>
            <consortium name="Mycorrhizal Genomics Consortium"/>
            <person name="Kohler A."/>
            <person name="Kuo A."/>
            <person name="Nagy L.G."/>
            <person name="Floudas D."/>
            <person name="Copeland A."/>
            <person name="Barry K.W."/>
            <person name="Cichocki N."/>
            <person name="Veneault-Fourrey C."/>
            <person name="LaButti K."/>
            <person name="Lindquist E.A."/>
            <person name="Lipzen A."/>
            <person name="Lundell T."/>
            <person name="Morin E."/>
            <person name="Murat C."/>
            <person name="Riley R."/>
            <person name="Ohm R."/>
            <person name="Sun H."/>
            <person name="Tunlid A."/>
            <person name="Henrissat B."/>
            <person name="Grigoriev I.V."/>
            <person name="Hibbett D.S."/>
            <person name="Martin F."/>
        </authorList>
    </citation>
    <scope>NUCLEOTIDE SEQUENCE [LARGE SCALE GENOMIC DNA]</scope>
    <source>
        <strain evidence="2">441</strain>
    </source>
</reference>
<dbReference type="Proteomes" id="UP000054018">
    <property type="component" value="Unassembled WGS sequence"/>
</dbReference>
<evidence type="ECO:0000313" key="1">
    <source>
        <dbReference type="EMBL" id="KIK11798.1"/>
    </source>
</evidence>
<gene>
    <name evidence="1" type="ORF">PISMIDRAFT_690043</name>
</gene>
<organism evidence="1 2">
    <name type="scientific">Pisolithus microcarpus 441</name>
    <dbReference type="NCBI Taxonomy" id="765257"/>
    <lineage>
        <taxon>Eukaryota</taxon>
        <taxon>Fungi</taxon>
        <taxon>Dikarya</taxon>
        <taxon>Basidiomycota</taxon>
        <taxon>Agaricomycotina</taxon>
        <taxon>Agaricomycetes</taxon>
        <taxon>Agaricomycetidae</taxon>
        <taxon>Boletales</taxon>
        <taxon>Sclerodermatineae</taxon>
        <taxon>Pisolithaceae</taxon>
        <taxon>Pisolithus</taxon>
    </lineage>
</organism>
<dbReference type="AlphaFoldDB" id="A0A0C9YV68"/>
<evidence type="ECO:0000313" key="2">
    <source>
        <dbReference type="Proteomes" id="UP000054018"/>
    </source>
</evidence>